<comment type="caution">
    <text evidence="1">The sequence shown here is derived from an EMBL/GenBank/DDBJ whole genome shotgun (WGS) entry which is preliminary data.</text>
</comment>
<organism evidence="1">
    <name type="scientific">Oscillatoriales cyanobacterium SpSt-418</name>
    <dbReference type="NCBI Taxonomy" id="2282169"/>
    <lineage>
        <taxon>Bacteria</taxon>
        <taxon>Bacillati</taxon>
        <taxon>Cyanobacteriota</taxon>
        <taxon>Cyanophyceae</taxon>
        <taxon>Oscillatoriophycideae</taxon>
        <taxon>Oscillatoriales</taxon>
    </lineage>
</organism>
<accession>A0A7C3KBM8</accession>
<dbReference type="NCBIfam" id="TIGR04153">
    <property type="entry name" value="cyanosortA_assc"/>
    <property type="match status" value="1"/>
</dbReference>
<gene>
    <name evidence="1" type="ORF">ENR64_03390</name>
</gene>
<protein>
    <submittedName>
        <fullName evidence="1">Cyanoexosortase A system-associated protein</fullName>
    </submittedName>
</protein>
<dbReference type="EMBL" id="DSRU01000045">
    <property type="protein sequence ID" value="HFM96806.1"/>
    <property type="molecule type" value="Genomic_DNA"/>
</dbReference>
<name>A0A7C3KBM8_9CYAN</name>
<evidence type="ECO:0000313" key="1">
    <source>
        <dbReference type="EMBL" id="HFM96806.1"/>
    </source>
</evidence>
<dbReference type="AlphaFoldDB" id="A0A7C3KBM8"/>
<dbReference type="InterPro" id="IPR026411">
    <property type="entry name" value="Cyanosort_A_assoc"/>
</dbReference>
<reference evidence="1" key="1">
    <citation type="journal article" date="2020" name="mSystems">
        <title>Genome- and Community-Level Interaction Insights into Carbon Utilization and Element Cycling Functions of Hydrothermarchaeota in Hydrothermal Sediment.</title>
        <authorList>
            <person name="Zhou Z."/>
            <person name="Liu Y."/>
            <person name="Xu W."/>
            <person name="Pan J."/>
            <person name="Luo Z.H."/>
            <person name="Li M."/>
        </authorList>
    </citation>
    <scope>NUCLEOTIDE SEQUENCE [LARGE SCALE GENOMIC DNA]</scope>
    <source>
        <strain evidence="1">SpSt-418</strain>
    </source>
</reference>
<proteinExistence type="predicted"/>
<sequence>MKTIRLYGRNLLLIGLFSGVTFVLGNSLIGDPQARTLPQATLQFPEQVPLSDWQWQESKAFKLEGDEPANHPSGRHYQYLKNGVLLNIETYYLSKASGNDADVKQLLQSLTHLPPDLIQESTIYYQSGIGFHSFFTHQKTAYLTTCMNPEGESTVDQKQFLNNQINIALQPKRLTQWIQGRVPLRDDRCLWVMMSTPLEGMDEKTAQTVLEAAWVDWFNWWKPRFPPLALAGQPTD</sequence>